<dbReference type="Pfam" id="PF17989">
    <property type="entry name" value="ALP_N"/>
    <property type="match status" value="1"/>
</dbReference>
<dbReference type="InterPro" id="IPR040607">
    <property type="entry name" value="ALP_N"/>
</dbReference>
<evidence type="ECO:0000259" key="2">
    <source>
        <dbReference type="Pfam" id="PF21522"/>
    </source>
</evidence>
<dbReference type="RefSeq" id="WP_011613886.1">
    <property type="nucleotide sequence ID" value="NC_008312.1"/>
</dbReference>
<proteinExistence type="predicted"/>
<dbReference type="EMBL" id="CP000393">
    <property type="protein sequence ID" value="ABG53569.1"/>
    <property type="molecule type" value="Genomic_DNA"/>
</dbReference>
<evidence type="ECO:0000259" key="1">
    <source>
        <dbReference type="Pfam" id="PF17989"/>
    </source>
</evidence>
<gene>
    <name evidence="3" type="ordered locus">Tery_4593</name>
</gene>
<sequence length="364" mass="40485">MVIKQPAAAAMLTQKPSNINKKAILSADLGRTATKACVSRTQNGVVFIPSNVKQLSVDQVRAGNFESKPTDPLLDMWLEYQGYGYAVGQLAADFGANLFGDERSFAKSKIEDALVKVLACAGYFQLKGEFSVVIGLPFYNQEQFEKEKAQIISQLESPHQMFYRGGEEVEIRINKVWVMPEGYGSLLWTEANHGKEFQPQLPKLSLAIVDIGHQTTDFLMVDRFRFARAASKSEPFAMSQFYEDVASKIEGADSQSLYLLEAVHKPEGQRSYRPKGATKPINLDGIIPELRKVFAAKLCDRLIKWIPERVSDVILTGGGADFFREDLEKLLQEAGLKSHLAQPPREANALGQYIYGEAQLAISK</sequence>
<dbReference type="OrthoDB" id="525998at2"/>
<dbReference type="SUPFAM" id="SSF53067">
    <property type="entry name" value="Actin-like ATPase domain"/>
    <property type="match status" value="2"/>
</dbReference>
<dbReference type="Pfam" id="PF21522">
    <property type="entry name" value="MreB-like_C"/>
    <property type="match status" value="1"/>
</dbReference>
<dbReference type="STRING" id="203124.Tery_4593"/>
<dbReference type="InterPro" id="IPR043129">
    <property type="entry name" value="ATPase_NBD"/>
</dbReference>
<dbReference type="InterPro" id="IPR049067">
    <property type="entry name" value="MreB-like_C"/>
</dbReference>
<dbReference type="eggNOG" id="COG0443">
    <property type="taxonomic scope" value="Bacteria"/>
</dbReference>
<organism evidence="3">
    <name type="scientific">Trichodesmium erythraeum (strain IMS101)</name>
    <dbReference type="NCBI Taxonomy" id="203124"/>
    <lineage>
        <taxon>Bacteria</taxon>
        <taxon>Bacillati</taxon>
        <taxon>Cyanobacteriota</taxon>
        <taxon>Cyanophyceae</taxon>
        <taxon>Oscillatoriophycideae</taxon>
        <taxon>Oscillatoriales</taxon>
        <taxon>Microcoleaceae</taxon>
        <taxon>Trichodesmium</taxon>
    </lineage>
</organism>
<dbReference type="Gene3D" id="3.30.420.40">
    <property type="match status" value="2"/>
</dbReference>
<dbReference type="AlphaFoldDB" id="Q10W05"/>
<accession>Q10W05</accession>
<name>Q10W05_TRIEI</name>
<feature type="domain" description="Actin-like protein N-terminal" evidence="1">
    <location>
        <begin position="27"/>
        <end position="184"/>
    </location>
</feature>
<dbReference type="HOGENOM" id="CLU_041100_0_0_3"/>
<feature type="domain" description="Actin homologue MreB-like C-terminal" evidence="2">
    <location>
        <begin position="208"/>
        <end position="328"/>
    </location>
</feature>
<reference evidence="3" key="1">
    <citation type="submission" date="2006-06" db="EMBL/GenBank/DDBJ databases">
        <title>Complete sequence of Trichodesmium erythraeum IMS101.</title>
        <authorList>
            <consortium name="US DOE Joint Genome Institute"/>
            <person name="Copeland A."/>
            <person name="Lucas S."/>
            <person name="Lapidus A."/>
            <person name="Barry K."/>
            <person name="Detter J.C."/>
            <person name="Glavina del Rio T."/>
            <person name="Hammon N."/>
            <person name="Israni S."/>
            <person name="Dalin E."/>
            <person name="Tice H."/>
            <person name="Pitluck S."/>
            <person name="Kiss H."/>
            <person name="Munk A.C."/>
            <person name="Brettin T."/>
            <person name="Bruce D."/>
            <person name="Han C."/>
            <person name="Tapia R."/>
            <person name="Gilna P."/>
            <person name="Schmutz J."/>
            <person name="Larimer F."/>
            <person name="Land M."/>
            <person name="Hauser L."/>
            <person name="Kyrpides N."/>
            <person name="Kim E."/>
            <person name="Richardson P."/>
        </authorList>
    </citation>
    <scope>NUCLEOTIDE SEQUENCE [LARGE SCALE GENOMIC DNA]</scope>
    <source>
        <strain evidence="3">IMS101</strain>
    </source>
</reference>
<evidence type="ECO:0000313" key="3">
    <source>
        <dbReference type="EMBL" id="ABG53569.1"/>
    </source>
</evidence>
<dbReference type="KEGG" id="ter:Tery_4593"/>
<protein>
    <submittedName>
        <fullName evidence="3">Uncharacterized protein</fullName>
    </submittedName>
</protein>